<dbReference type="GO" id="GO:0016620">
    <property type="term" value="F:oxidoreductase activity, acting on the aldehyde or oxo group of donors, NAD or NADP as acceptor"/>
    <property type="evidence" value="ECO:0007669"/>
    <property type="project" value="InterPro"/>
</dbReference>
<dbReference type="InterPro" id="IPR016161">
    <property type="entry name" value="Ald_DH/histidinol_DH"/>
</dbReference>
<evidence type="ECO:0000313" key="6">
    <source>
        <dbReference type="Proteomes" id="UP000593567"/>
    </source>
</evidence>
<dbReference type="PROSITE" id="PS00070">
    <property type="entry name" value="ALDEHYDE_DEHYDR_CYS"/>
    <property type="match status" value="1"/>
</dbReference>
<keyword evidence="2" id="KW-0560">Oxidoreductase</keyword>
<evidence type="ECO:0000256" key="3">
    <source>
        <dbReference type="ARBA" id="ARBA00023027"/>
    </source>
</evidence>
<dbReference type="EMBL" id="VXIV02003365">
    <property type="protein sequence ID" value="KAF6017717.1"/>
    <property type="molecule type" value="Genomic_DNA"/>
</dbReference>
<evidence type="ECO:0000259" key="4">
    <source>
        <dbReference type="Pfam" id="PF00171"/>
    </source>
</evidence>
<dbReference type="Proteomes" id="UP000593567">
    <property type="component" value="Unassembled WGS sequence"/>
</dbReference>
<dbReference type="CDD" id="cd07093">
    <property type="entry name" value="ALDH_F8_HMSADH"/>
    <property type="match status" value="1"/>
</dbReference>
<dbReference type="Gene3D" id="3.40.309.10">
    <property type="entry name" value="Aldehyde Dehydrogenase, Chain A, domain 2"/>
    <property type="match status" value="1"/>
</dbReference>
<dbReference type="InterPro" id="IPR016160">
    <property type="entry name" value="Ald_DH_CS_CYS"/>
</dbReference>
<dbReference type="InterPro" id="IPR016163">
    <property type="entry name" value="Ald_DH_C"/>
</dbReference>
<protein>
    <submittedName>
        <fullName evidence="5">ALDH8A1</fullName>
    </submittedName>
</protein>
<comment type="caution">
    <text evidence="5">The sequence shown here is derived from an EMBL/GenBank/DDBJ whole genome shotgun (WGS) entry which is preliminary data.</text>
</comment>
<sequence>MCCDLFFNIHSGYISIIFDISDNTNWLSSIFCLKIRTFSMATSLTIIQNFINNEYFPAKNFIASYDPAIGEVWAKVPDSDAEEVEQAYQAAKKAFSGWKKTTVEERSRLLLKIADILESRLEEFAIAESRDNGKPISVAKNGDIPRAVLNFRFFATSILHYQNRSTYQEAYSALNYTTRHPIGVVGIIAPWNLPMYLLSWKIAPCIATGNTCVCKPSELTSVTAYMLCDVLLQAGLPAGVVNMVFGYGSKVGEAIVSHPGIPLITFTGSTATGKIIQRSSAEHCKKLSLELGGKNSGIVFSDADLEKCIPTIVSSCFANQGEICLCTERLFVHEEVFEEFLEKFVEATRKLKVGDPTSPASTTGSLVSKDHLDKVKSYINMAVKQNGKIRCGHLVDDLDLSPRNKNGYFILPTVLTGLKDDSCVNQEEIFGPVVTVTTFTTEQEVIERSNNISYGLSATVFSRDVGKVHRVAQALDVGTVWCNCWVIRDLRMPFGGTKKSGLGRESQDDSLDFFTEQKTVCVKIDV</sequence>
<dbReference type="InterPro" id="IPR016162">
    <property type="entry name" value="Ald_DH_N"/>
</dbReference>
<keyword evidence="3" id="KW-0520">NAD</keyword>
<keyword evidence="6" id="KW-1185">Reference proteome</keyword>
<proteinExistence type="inferred from homology"/>
<accession>A0A7J7IVY5</accession>
<evidence type="ECO:0000313" key="5">
    <source>
        <dbReference type="EMBL" id="KAF6017717.1"/>
    </source>
</evidence>
<dbReference type="OrthoDB" id="310895at2759"/>
<evidence type="ECO:0000256" key="2">
    <source>
        <dbReference type="ARBA" id="ARBA00023002"/>
    </source>
</evidence>
<dbReference type="AlphaFoldDB" id="A0A7J7IVY5"/>
<dbReference type="Gene3D" id="3.40.605.10">
    <property type="entry name" value="Aldehyde Dehydrogenase, Chain A, domain 1"/>
    <property type="match status" value="1"/>
</dbReference>
<dbReference type="FunFam" id="3.40.309.10:FF:000012">
    <property type="entry name" value="Betaine aldehyde dehydrogenase"/>
    <property type="match status" value="1"/>
</dbReference>
<gene>
    <name evidence="5" type="ORF">EB796_023965</name>
</gene>
<organism evidence="5 6">
    <name type="scientific">Bugula neritina</name>
    <name type="common">Brown bryozoan</name>
    <name type="synonym">Sertularia neritina</name>
    <dbReference type="NCBI Taxonomy" id="10212"/>
    <lineage>
        <taxon>Eukaryota</taxon>
        <taxon>Metazoa</taxon>
        <taxon>Spiralia</taxon>
        <taxon>Lophotrochozoa</taxon>
        <taxon>Bryozoa</taxon>
        <taxon>Gymnolaemata</taxon>
        <taxon>Cheilostomatida</taxon>
        <taxon>Flustrina</taxon>
        <taxon>Buguloidea</taxon>
        <taxon>Bugulidae</taxon>
        <taxon>Bugula</taxon>
    </lineage>
</organism>
<feature type="domain" description="Aldehyde dehydrogenase" evidence="4">
    <location>
        <begin position="61"/>
        <end position="520"/>
    </location>
</feature>
<dbReference type="Pfam" id="PF00171">
    <property type="entry name" value="Aldedh"/>
    <property type="match status" value="1"/>
</dbReference>
<dbReference type="PANTHER" id="PTHR43720:SF2">
    <property type="entry name" value="2-AMINOMUCONIC SEMIALDEHYDE DEHYDROGENASE"/>
    <property type="match status" value="1"/>
</dbReference>
<dbReference type="InterPro" id="IPR015590">
    <property type="entry name" value="Aldehyde_DH_dom"/>
</dbReference>
<evidence type="ECO:0000256" key="1">
    <source>
        <dbReference type="ARBA" id="ARBA00009986"/>
    </source>
</evidence>
<reference evidence="5" key="1">
    <citation type="submission" date="2020-06" db="EMBL/GenBank/DDBJ databases">
        <title>Draft genome of Bugula neritina, a colonial animal packing powerful symbionts and potential medicines.</title>
        <authorList>
            <person name="Rayko M."/>
        </authorList>
    </citation>
    <scope>NUCLEOTIDE SEQUENCE [LARGE SCALE GENOMIC DNA]</scope>
    <source>
        <strain evidence="5">Kwan_BN1</strain>
    </source>
</reference>
<name>A0A7J7IVY5_BUGNE</name>
<dbReference type="PANTHER" id="PTHR43720">
    <property type="entry name" value="2-AMINOMUCONIC SEMIALDEHYDE DEHYDROGENASE"/>
    <property type="match status" value="1"/>
</dbReference>
<dbReference type="FunFam" id="3.40.605.10:FF:000001">
    <property type="entry name" value="Aldehyde dehydrogenase 1"/>
    <property type="match status" value="1"/>
</dbReference>
<comment type="similarity">
    <text evidence="1">Belongs to the aldehyde dehydrogenase family.</text>
</comment>
<dbReference type="SUPFAM" id="SSF53720">
    <property type="entry name" value="ALDH-like"/>
    <property type="match status" value="1"/>
</dbReference>